<feature type="compositionally biased region" description="Acidic residues" evidence="1">
    <location>
        <begin position="78"/>
        <end position="89"/>
    </location>
</feature>
<dbReference type="RefSeq" id="WP_188255903.1">
    <property type="nucleotide sequence ID" value="NZ_JABVCF010000009.1"/>
</dbReference>
<evidence type="ECO:0000259" key="2">
    <source>
        <dbReference type="Pfam" id="PF02120"/>
    </source>
</evidence>
<reference evidence="3" key="1">
    <citation type="submission" date="2021-04" db="EMBL/GenBank/DDBJ databases">
        <title>Pseudaminobacter soli sp. nov., isolated from paddy soil contaminated by heavy metals.</title>
        <authorList>
            <person name="Zhang K."/>
        </authorList>
    </citation>
    <scope>NUCLEOTIDE SEQUENCE</scope>
    <source>
        <strain evidence="3">19-2017</strain>
    </source>
</reference>
<sequence length="516" mass="52997">MKTPQLPSFASMPGTSRQPSTSTSSSHGDEFRRLVRNEDAAGHRDIRSPIDVGHSRTPGHSTSAIEVEDPDAASPDRDDGEEGESEGQDDTAQFSAIAALIIESRQSHRQWSNTTGNSKAEGRTGEAGQSHQTNESMSSTSRVAKGADDVGLLTGNHSDAAITRQNRPSSASAVNATVAGESAQAHAIDGSDAPSSSNPLAPEQIRGSLGAQQVSAQGNMRRPNDGTLGPAGLAAAHQALLEDSGGTDTSLEPRLHGPLSNSRGNDGVAGVPVDEESGATVGGKGARPDIPRAGAALSAEITLAAAKYGVKTAERNAAQAEPAAVILPRAELLAQERPASTLTPAGTVASAMGSEPSWRPAAVAAMSQTLSQVTQTGPATLQVQLTPHDLGVVTARLILSGGQLEVEIEASSPAAHEHLKGEEHVIEKAIRSLGYEVSQIRITQSLVVSAPVGKDDSALPGSATSTRDQASGNAMSSGSEGRSSGHHGGRNDGERSGGFGDRAPRDADRSRRGIYI</sequence>
<dbReference type="InterPro" id="IPR038610">
    <property type="entry name" value="FliK-like_C_sf"/>
</dbReference>
<organism evidence="3 4">
    <name type="scientific">Pseudaminobacter soli</name>
    <name type="common">ex Zhang et al. 2022</name>
    <dbReference type="NCBI Taxonomy" id="2831468"/>
    <lineage>
        <taxon>Bacteria</taxon>
        <taxon>Pseudomonadati</taxon>
        <taxon>Pseudomonadota</taxon>
        <taxon>Alphaproteobacteria</taxon>
        <taxon>Hyphomicrobiales</taxon>
        <taxon>Phyllobacteriaceae</taxon>
        <taxon>Pseudaminobacter</taxon>
    </lineage>
</organism>
<gene>
    <name evidence="3" type="ORF">KEU06_17140</name>
</gene>
<feature type="compositionally biased region" description="Polar residues" evidence="1">
    <location>
        <begin position="127"/>
        <end position="142"/>
    </location>
</feature>
<keyword evidence="3" id="KW-0966">Cell projection</keyword>
<feature type="compositionally biased region" description="Polar residues" evidence="1">
    <location>
        <begin position="163"/>
        <end position="175"/>
    </location>
</feature>
<dbReference type="InterPro" id="IPR021136">
    <property type="entry name" value="Flagellar_hook_control-like_C"/>
</dbReference>
<feature type="compositionally biased region" description="Polar residues" evidence="1">
    <location>
        <begin position="109"/>
        <end position="118"/>
    </location>
</feature>
<dbReference type="Pfam" id="PF02120">
    <property type="entry name" value="Flg_hook"/>
    <property type="match status" value="1"/>
</dbReference>
<evidence type="ECO:0000256" key="1">
    <source>
        <dbReference type="SAM" id="MobiDB-lite"/>
    </source>
</evidence>
<evidence type="ECO:0000313" key="3">
    <source>
        <dbReference type="EMBL" id="MBS3650343.1"/>
    </source>
</evidence>
<feature type="compositionally biased region" description="Polar residues" evidence="1">
    <location>
        <begin position="1"/>
        <end position="19"/>
    </location>
</feature>
<comment type="caution">
    <text evidence="3">The sequence shown here is derived from an EMBL/GenBank/DDBJ whole genome shotgun (WGS) entry which is preliminary data.</text>
</comment>
<protein>
    <submittedName>
        <fullName evidence="3">Flagellar hook-length control protein FliK</fullName>
    </submittedName>
</protein>
<dbReference type="CDD" id="cd17470">
    <property type="entry name" value="T3SS_Flik_C"/>
    <property type="match status" value="1"/>
</dbReference>
<dbReference type="Proteomes" id="UP000680348">
    <property type="component" value="Unassembled WGS sequence"/>
</dbReference>
<feature type="region of interest" description="Disordered" evidence="1">
    <location>
        <begin position="1"/>
        <end position="231"/>
    </location>
</feature>
<keyword evidence="3" id="KW-0282">Flagellum</keyword>
<keyword evidence="4" id="KW-1185">Reference proteome</keyword>
<feature type="region of interest" description="Disordered" evidence="1">
    <location>
        <begin position="244"/>
        <end position="266"/>
    </location>
</feature>
<dbReference type="Gene3D" id="3.30.750.140">
    <property type="match status" value="1"/>
</dbReference>
<dbReference type="EMBL" id="JAGWCR010000009">
    <property type="protein sequence ID" value="MBS3650343.1"/>
    <property type="molecule type" value="Genomic_DNA"/>
</dbReference>
<evidence type="ECO:0000313" key="4">
    <source>
        <dbReference type="Proteomes" id="UP000680348"/>
    </source>
</evidence>
<keyword evidence="3" id="KW-0969">Cilium</keyword>
<proteinExistence type="predicted"/>
<feature type="region of interest" description="Disordered" evidence="1">
    <location>
        <begin position="452"/>
        <end position="516"/>
    </location>
</feature>
<feature type="compositionally biased region" description="Basic and acidic residues" evidence="1">
    <location>
        <begin position="27"/>
        <end position="48"/>
    </location>
</feature>
<feature type="compositionally biased region" description="Basic and acidic residues" evidence="1">
    <location>
        <begin position="502"/>
        <end position="516"/>
    </location>
</feature>
<dbReference type="AlphaFoldDB" id="A0A942I3H6"/>
<accession>A0A942I3H6</accession>
<name>A0A942I3H6_9HYPH</name>
<feature type="compositionally biased region" description="Polar residues" evidence="1">
    <location>
        <begin position="462"/>
        <end position="475"/>
    </location>
</feature>
<feature type="domain" description="Flagellar hook-length control protein-like C-terminal" evidence="2">
    <location>
        <begin position="373"/>
        <end position="444"/>
    </location>
</feature>